<name>X1BWX9_9ZZZZ</name>
<dbReference type="NCBIfam" id="NF033507">
    <property type="entry name" value="Loki-CTERM"/>
    <property type="match status" value="1"/>
</dbReference>
<gene>
    <name evidence="2" type="ORF">S01H4_43510</name>
</gene>
<organism evidence="2">
    <name type="scientific">marine sediment metagenome</name>
    <dbReference type="NCBI Taxonomy" id="412755"/>
    <lineage>
        <taxon>unclassified sequences</taxon>
        <taxon>metagenomes</taxon>
        <taxon>ecological metagenomes</taxon>
    </lineage>
</organism>
<feature type="non-terminal residue" evidence="2">
    <location>
        <position position="1"/>
    </location>
</feature>
<protein>
    <submittedName>
        <fullName evidence="2">Uncharacterized protein</fullName>
    </submittedName>
</protein>
<keyword evidence="1" id="KW-1133">Transmembrane helix</keyword>
<evidence type="ECO:0000313" key="2">
    <source>
        <dbReference type="EMBL" id="GAG99510.1"/>
    </source>
</evidence>
<dbReference type="EMBL" id="BART01024013">
    <property type="protein sequence ID" value="GAG99510.1"/>
    <property type="molecule type" value="Genomic_DNA"/>
</dbReference>
<evidence type="ECO:0000256" key="1">
    <source>
        <dbReference type="SAM" id="Phobius"/>
    </source>
</evidence>
<dbReference type="AlphaFoldDB" id="X1BWX9"/>
<keyword evidence="1" id="KW-0472">Membrane</keyword>
<proteinExistence type="predicted"/>
<feature type="transmembrane region" description="Helical" evidence="1">
    <location>
        <begin position="30"/>
        <end position="48"/>
    </location>
</feature>
<keyword evidence="1" id="KW-0812">Transmembrane</keyword>
<comment type="caution">
    <text evidence="2">The sequence shown here is derived from an EMBL/GenBank/DDBJ whole genome shotgun (WGS) entry which is preliminary data.</text>
</comment>
<reference evidence="2" key="1">
    <citation type="journal article" date="2014" name="Front. Microbiol.">
        <title>High frequency of phylogenetically diverse reductive dehalogenase-homologous genes in deep subseafloor sedimentary metagenomes.</title>
        <authorList>
            <person name="Kawai M."/>
            <person name="Futagami T."/>
            <person name="Toyoda A."/>
            <person name="Takaki Y."/>
            <person name="Nishi S."/>
            <person name="Hori S."/>
            <person name="Arai W."/>
            <person name="Tsubouchi T."/>
            <person name="Morono Y."/>
            <person name="Uchiyama I."/>
            <person name="Ito T."/>
            <person name="Fujiyama A."/>
            <person name="Inagaki F."/>
            <person name="Takami H."/>
        </authorList>
    </citation>
    <scope>NUCLEOTIDE SEQUENCE</scope>
    <source>
        <strain evidence="2">Expedition CK06-06</strain>
    </source>
</reference>
<accession>X1BWX9</accession>
<sequence length="55" mass="6100">TLSNNLIVIVEIEEPEPGPGPEPEPEIPGFELWTILFTIASASLITLLRKKKRTT</sequence>